<dbReference type="RefSeq" id="WP_367407154.1">
    <property type="nucleotide sequence ID" value="NZ_JARNBH010000015.1"/>
</dbReference>
<sequence>MRVKENDVVNQINISTEGILLDGKKVHITGQTMIDNAVIATANIKDANIPTAKIANLAVGTAAIANAAITNAKIGNLSVGTAQLQDAASTNAKIANASIDSSKISSLSADKLNAGAIRGIDIFGSKFSSSDGSTNLEIVSGNVRLTQNGGSYVNMNPNGVYGYNSGGSERFRMDKGLVTSASLGTSNSNVYLAPDSTNEVRVVDLASIPSDGIAENYSYRHINNGTHVYIRPTSGGEAKVTATGTTNNFRPIRARTFTTDTLMREYKKDIEMFSEDSLDIFRNAQIYTYRRLNDDQFAFKQLGMMSDETPRILHGEAGDSFDLYALTAYMGKGIKDIITITDKHGDEINWLKIENQYLKQKIKQLEDRMGAP</sequence>
<reference evidence="1 2" key="1">
    <citation type="submission" date="2023-03" db="EMBL/GenBank/DDBJ databases">
        <title>Bacillus Genome Sequencing.</title>
        <authorList>
            <person name="Dunlap C."/>
        </authorList>
    </citation>
    <scope>NUCLEOTIDE SEQUENCE [LARGE SCALE GENOMIC DNA]</scope>
    <source>
        <strain evidence="1 2">B-41290</strain>
    </source>
</reference>
<evidence type="ECO:0008006" key="3">
    <source>
        <dbReference type="Google" id="ProtNLM"/>
    </source>
</evidence>
<name>A0AAW9N9G7_9BACI</name>
<accession>A0AAW9N9G7</accession>
<evidence type="ECO:0000313" key="1">
    <source>
        <dbReference type="EMBL" id="MEC0274456.1"/>
    </source>
</evidence>
<evidence type="ECO:0000313" key="2">
    <source>
        <dbReference type="Proteomes" id="UP001307168"/>
    </source>
</evidence>
<keyword evidence="2" id="KW-1185">Reference proteome</keyword>
<proteinExistence type="predicted"/>
<gene>
    <name evidence="1" type="ORF">P4706_15490</name>
</gene>
<dbReference type="Gene3D" id="2.160.10.20">
    <property type="entry name" value="Insect antifreeze protein"/>
    <property type="match status" value="1"/>
</dbReference>
<dbReference type="AlphaFoldDB" id="A0AAW9N9G7"/>
<dbReference type="EMBL" id="JARNBH010000015">
    <property type="protein sequence ID" value="MEC0274456.1"/>
    <property type="molecule type" value="Genomic_DNA"/>
</dbReference>
<organism evidence="1 2">
    <name type="scientific">Peribacillus castrilensis</name>
    <dbReference type="NCBI Taxonomy" id="2897690"/>
    <lineage>
        <taxon>Bacteria</taxon>
        <taxon>Bacillati</taxon>
        <taxon>Bacillota</taxon>
        <taxon>Bacilli</taxon>
        <taxon>Bacillales</taxon>
        <taxon>Bacillaceae</taxon>
        <taxon>Peribacillus</taxon>
    </lineage>
</organism>
<protein>
    <recommendedName>
        <fullName evidence="3">Peptidase S74 domain-containing protein</fullName>
    </recommendedName>
</protein>
<dbReference type="Proteomes" id="UP001307168">
    <property type="component" value="Unassembled WGS sequence"/>
</dbReference>
<comment type="caution">
    <text evidence="1">The sequence shown here is derived from an EMBL/GenBank/DDBJ whole genome shotgun (WGS) entry which is preliminary data.</text>
</comment>